<dbReference type="Proteomes" id="UP000245206">
    <property type="component" value="Unassembled WGS sequence"/>
</dbReference>
<dbReference type="PRINTS" id="PR00727">
    <property type="entry name" value="LEADERPTASE"/>
</dbReference>
<evidence type="ECO:0000313" key="5">
    <source>
        <dbReference type="EMBL" id="GBF41279.1"/>
    </source>
</evidence>
<dbReference type="CDD" id="cd06530">
    <property type="entry name" value="S26_SPase_I"/>
    <property type="match status" value="1"/>
</dbReference>
<dbReference type="AlphaFoldDB" id="A0A2P2D9G9"/>
<sequence length="176" mass="19500">MSKPKNKVPLKTKLIVILLPMGIGLVSAMFVKYKVLLPVAVPNSYMEPTLKKGDTAYFNRFYRKSQLGIGDVVIATSPLDPNATIIARIIGKPGDSISIQKRLVFRNGTILDPTIFPEPNTQLISLIPAGKTEHDDMNPVTVPEKHFFLLTDNRELGVDSRTLGTIQESQIIAVMW</sequence>
<keyword evidence="3" id="KW-1133">Transmembrane helix</keyword>
<feature type="transmembrane region" description="Helical" evidence="3">
    <location>
        <begin position="12"/>
        <end position="31"/>
    </location>
</feature>
<dbReference type="EC" id="3.4.21.89" evidence="3"/>
<dbReference type="GO" id="GO:0009003">
    <property type="term" value="F:signal peptidase activity"/>
    <property type="evidence" value="ECO:0007669"/>
    <property type="project" value="UniProtKB-EC"/>
</dbReference>
<keyword evidence="3" id="KW-0645">Protease</keyword>
<comment type="similarity">
    <text evidence="1 3">Belongs to the peptidase S26 family.</text>
</comment>
<dbReference type="RefSeq" id="WP_108958507.1">
    <property type="nucleotide sequence ID" value="NZ_BFAZ01000003.1"/>
</dbReference>
<gene>
    <name evidence="5" type="ORF">LPTSP2_05510</name>
</gene>
<dbReference type="SUPFAM" id="SSF51306">
    <property type="entry name" value="LexA/Signal peptidase"/>
    <property type="match status" value="1"/>
</dbReference>
<dbReference type="GO" id="GO:0016020">
    <property type="term" value="C:membrane"/>
    <property type="evidence" value="ECO:0007669"/>
    <property type="project" value="UniProtKB-SubCell"/>
</dbReference>
<name>A0A2P2D9G9_9LEPT</name>
<evidence type="ECO:0000256" key="2">
    <source>
        <dbReference type="ARBA" id="ARBA00019232"/>
    </source>
</evidence>
<dbReference type="GO" id="GO:0006465">
    <property type="term" value="P:signal peptide processing"/>
    <property type="evidence" value="ECO:0007669"/>
    <property type="project" value="InterPro"/>
</dbReference>
<keyword evidence="3" id="KW-0472">Membrane</keyword>
<dbReference type="PANTHER" id="PTHR43390">
    <property type="entry name" value="SIGNAL PEPTIDASE I"/>
    <property type="match status" value="1"/>
</dbReference>
<dbReference type="Pfam" id="PF10502">
    <property type="entry name" value="Peptidase_S26"/>
    <property type="match status" value="1"/>
</dbReference>
<dbReference type="InterPro" id="IPR019533">
    <property type="entry name" value="Peptidase_S26"/>
</dbReference>
<evidence type="ECO:0000259" key="4">
    <source>
        <dbReference type="Pfam" id="PF10502"/>
    </source>
</evidence>
<dbReference type="InterPro" id="IPR036286">
    <property type="entry name" value="LexA/Signal_pep-like_sf"/>
</dbReference>
<evidence type="ECO:0000313" key="6">
    <source>
        <dbReference type="Proteomes" id="UP000245206"/>
    </source>
</evidence>
<comment type="subcellular location">
    <subcellularLocation>
        <location evidence="3">Membrane</location>
        <topology evidence="3">Single-pass type II membrane protein</topology>
    </subcellularLocation>
</comment>
<dbReference type="OrthoDB" id="9802919at2"/>
<keyword evidence="3" id="KW-0378">Hydrolase</keyword>
<dbReference type="NCBIfam" id="TIGR02227">
    <property type="entry name" value="sigpep_I_bact"/>
    <property type="match status" value="1"/>
</dbReference>
<organism evidence="5 6">
    <name type="scientific">Leptospira ellinghausenii</name>
    <dbReference type="NCBI Taxonomy" id="1917822"/>
    <lineage>
        <taxon>Bacteria</taxon>
        <taxon>Pseudomonadati</taxon>
        <taxon>Spirochaetota</taxon>
        <taxon>Spirochaetia</taxon>
        <taxon>Leptospirales</taxon>
        <taxon>Leptospiraceae</taxon>
        <taxon>Leptospira</taxon>
    </lineage>
</organism>
<keyword evidence="3" id="KW-0812">Transmembrane</keyword>
<feature type="domain" description="Peptidase S26" evidence="4">
    <location>
        <begin position="21"/>
        <end position="173"/>
    </location>
</feature>
<comment type="catalytic activity">
    <reaction evidence="3">
        <text>Cleavage of hydrophobic, N-terminal signal or leader sequences from secreted and periplasmic proteins.</text>
        <dbReference type="EC" id="3.4.21.89"/>
    </reaction>
</comment>
<dbReference type="EMBL" id="BFAZ01000003">
    <property type="protein sequence ID" value="GBF41279.1"/>
    <property type="molecule type" value="Genomic_DNA"/>
</dbReference>
<dbReference type="Gene3D" id="2.10.109.10">
    <property type="entry name" value="Umud Fragment, subunit A"/>
    <property type="match status" value="1"/>
</dbReference>
<evidence type="ECO:0000256" key="1">
    <source>
        <dbReference type="ARBA" id="ARBA00009370"/>
    </source>
</evidence>
<dbReference type="GO" id="GO:0004252">
    <property type="term" value="F:serine-type endopeptidase activity"/>
    <property type="evidence" value="ECO:0007669"/>
    <property type="project" value="InterPro"/>
</dbReference>
<comment type="caution">
    <text evidence="5">The sequence shown here is derived from an EMBL/GenBank/DDBJ whole genome shotgun (WGS) entry which is preliminary data.</text>
</comment>
<reference evidence="6" key="1">
    <citation type="journal article" date="2019" name="Microbiol. Immunol.">
        <title>Molecular and phenotypic characterization of Leptospira johnsonii sp. nov., Leptospira ellinghausenii sp. nov. and Leptospira ryugenii sp. nov. isolated from soil and water in Japan.</title>
        <authorList>
            <person name="Masuzawa T."/>
            <person name="Saito M."/>
            <person name="Nakao R."/>
            <person name="Nikaido Y."/>
            <person name="Matsumoto M."/>
            <person name="Ogawa M."/>
            <person name="Yokoyama M."/>
            <person name="Hidaka Y."/>
            <person name="Tomita J."/>
            <person name="Sakakibara K."/>
            <person name="Suzuki K."/>
            <person name="Yasuda S."/>
            <person name="Sato H."/>
            <person name="Yamaguchi M."/>
            <person name="Yoshida S.I."/>
            <person name="Koizumi N."/>
            <person name="Kawamura Y."/>
        </authorList>
    </citation>
    <scope>NUCLEOTIDE SEQUENCE [LARGE SCALE GENOMIC DNA]</scope>
    <source>
        <strain evidence="6">E18</strain>
    </source>
</reference>
<proteinExistence type="inferred from homology"/>
<protein>
    <recommendedName>
        <fullName evidence="2 3">Signal peptidase I</fullName>
        <ecNumber evidence="3">3.4.21.89</ecNumber>
    </recommendedName>
</protein>
<keyword evidence="6" id="KW-1185">Reference proteome</keyword>
<accession>A0A2P2D9G9</accession>
<dbReference type="InterPro" id="IPR000223">
    <property type="entry name" value="Pept_S26A_signal_pept_1"/>
</dbReference>
<dbReference type="PANTHER" id="PTHR43390:SF1">
    <property type="entry name" value="CHLOROPLAST PROCESSING PEPTIDASE"/>
    <property type="match status" value="1"/>
</dbReference>
<evidence type="ECO:0000256" key="3">
    <source>
        <dbReference type="RuleBase" id="RU362042"/>
    </source>
</evidence>